<feature type="compositionally biased region" description="Low complexity" evidence="17">
    <location>
        <begin position="880"/>
        <end position="889"/>
    </location>
</feature>
<reference evidence="19 20" key="1">
    <citation type="journal article" date="2022" name="DNA Res.">
        <title>Genome analysis of five recently described species of the CUG-Ser clade uncovers Candida theae as a new hybrid lineage with pathogenic potential in the Candida parapsilosis species complex.</title>
        <authorList>
            <person name="Mixao V."/>
            <person name="Del Olmo V."/>
            <person name="Hegedusova E."/>
            <person name="Saus E."/>
            <person name="Pryszcz L."/>
            <person name="Cillingova A."/>
            <person name="Nosek J."/>
            <person name="Gabaldon T."/>
        </authorList>
    </citation>
    <scope>NUCLEOTIDE SEQUENCE [LARGE SCALE GENOMIC DNA]</scope>
    <source>
        <strain evidence="19 20">CBS 12239</strain>
    </source>
</reference>
<dbReference type="PANTHER" id="PTHR13923:SF11">
    <property type="entry name" value="SECRETORY 31, ISOFORM D"/>
    <property type="match status" value="1"/>
</dbReference>
<dbReference type="InterPro" id="IPR019775">
    <property type="entry name" value="WD40_repeat_CS"/>
</dbReference>
<keyword evidence="9" id="KW-0256">Endoplasmic reticulum</keyword>
<dbReference type="PROSITE" id="PS00678">
    <property type="entry name" value="WD_REPEATS_1"/>
    <property type="match status" value="1"/>
</dbReference>
<dbReference type="PANTHER" id="PTHR13923">
    <property type="entry name" value="SEC31-RELATED PROTEIN"/>
    <property type="match status" value="1"/>
</dbReference>
<evidence type="ECO:0000256" key="6">
    <source>
        <dbReference type="ARBA" id="ARBA00022448"/>
    </source>
</evidence>
<proteinExistence type="inferred from homology"/>
<evidence type="ECO:0000256" key="14">
    <source>
        <dbReference type="ARBA" id="ARBA00025471"/>
    </source>
</evidence>
<dbReference type="InterPro" id="IPR040251">
    <property type="entry name" value="SEC31-like"/>
</dbReference>
<comment type="similarity">
    <text evidence="3">Belongs to the WD repeat SEC31 family.</text>
</comment>
<dbReference type="Pfam" id="PF07304">
    <property type="entry name" value="SRA1"/>
    <property type="match status" value="1"/>
</dbReference>
<evidence type="ECO:0000313" key="19">
    <source>
        <dbReference type="EMBL" id="KAI5958107.1"/>
    </source>
</evidence>
<evidence type="ECO:0000256" key="8">
    <source>
        <dbReference type="ARBA" id="ARBA00022737"/>
    </source>
</evidence>
<feature type="compositionally biased region" description="Polar residues" evidence="17">
    <location>
        <begin position="1049"/>
        <end position="1061"/>
    </location>
</feature>
<keyword evidence="6" id="KW-0813">Transport</keyword>
<dbReference type="Gene3D" id="1.25.40.1030">
    <property type="match status" value="1"/>
</dbReference>
<dbReference type="EMBL" id="JAIHNG010000119">
    <property type="protein sequence ID" value="KAI5958107.1"/>
    <property type="molecule type" value="Genomic_DNA"/>
</dbReference>
<dbReference type="GO" id="GO:0015031">
    <property type="term" value="P:protein transport"/>
    <property type="evidence" value="ECO:0007669"/>
    <property type="project" value="UniProtKB-KW"/>
</dbReference>
<feature type="compositionally biased region" description="Low complexity" evidence="17">
    <location>
        <begin position="1080"/>
        <end position="1092"/>
    </location>
</feature>
<feature type="compositionally biased region" description="Polar residues" evidence="17">
    <location>
        <begin position="783"/>
        <end position="799"/>
    </location>
</feature>
<feature type="region of interest" description="Disordered" evidence="17">
    <location>
        <begin position="1049"/>
        <end position="1194"/>
    </location>
</feature>
<dbReference type="SMART" id="SM00320">
    <property type="entry name" value="WD40"/>
    <property type="match status" value="6"/>
</dbReference>
<evidence type="ECO:0000256" key="15">
    <source>
        <dbReference type="ARBA" id="ARBA00025864"/>
    </source>
</evidence>
<evidence type="ECO:0000256" key="4">
    <source>
        <dbReference type="ARBA" id="ARBA00013507"/>
    </source>
</evidence>
<evidence type="ECO:0000256" key="7">
    <source>
        <dbReference type="ARBA" id="ARBA00022574"/>
    </source>
</evidence>
<keyword evidence="20" id="KW-1185">Reference proteome</keyword>
<feature type="compositionally biased region" description="Basic and acidic residues" evidence="17">
    <location>
        <begin position="467"/>
        <end position="487"/>
    </location>
</feature>
<dbReference type="RefSeq" id="XP_051608742.1">
    <property type="nucleotide sequence ID" value="XM_051752279.1"/>
</dbReference>
<feature type="compositionally biased region" description="Polar residues" evidence="17">
    <location>
        <begin position="986"/>
        <end position="1002"/>
    </location>
</feature>
<dbReference type="SUPFAM" id="SSF50978">
    <property type="entry name" value="WD40 repeat-like"/>
    <property type="match status" value="1"/>
</dbReference>
<keyword evidence="10" id="KW-0931">ER-Golgi transport</keyword>
<dbReference type="InterPro" id="IPR001680">
    <property type="entry name" value="WD40_rpt"/>
</dbReference>
<evidence type="ECO:0000256" key="9">
    <source>
        <dbReference type="ARBA" id="ARBA00022824"/>
    </source>
</evidence>
<feature type="region of interest" description="Disordered" evidence="17">
    <location>
        <begin position="947"/>
        <end position="1037"/>
    </location>
</feature>
<comment type="caution">
    <text evidence="19">The sequence shown here is derived from an EMBL/GenBank/DDBJ whole genome shotgun (WGS) entry which is preliminary data.</text>
</comment>
<feature type="compositionally biased region" description="Low complexity" evidence="17">
    <location>
        <begin position="923"/>
        <end position="935"/>
    </location>
</feature>
<dbReference type="GO" id="GO:0090110">
    <property type="term" value="P:COPII-coated vesicle cargo loading"/>
    <property type="evidence" value="ECO:0007669"/>
    <property type="project" value="TreeGrafter"/>
</dbReference>
<feature type="compositionally biased region" description="Polar residues" evidence="17">
    <location>
        <begin position="957"/>
        <end position="978"/>
    </location>
</feature>
<dbReference type="PROSITE" id="PS50294">
    <property type="entry name" value="WD_REPEATS_REGION"/>
    <property type="match status" value="1"/>
</dbReference>
<evidence type="ECO:0000256" key="12">
    <source>
        <dbReference type="ARBA" id="ARBA00023136"/>
    </source>
</evidence>
<evidence type="ECO:0000256" key="5">
    <source>
        <dbReference type="ARBA" id="ARBA00021236"/>
    </source>
</evidence>
<evidence type="ECO:0000256" key="16">
    <source>
        <dbReference type="PROSITE-ProRule" id="PRU00221"/>
    </source>
</evidence>
<evidence type="ECO:0000256" key="17">
    <source>
        <dbReference type="SAM" id="MobiDB-lite"/>
    </source>
</evidence>
<feature type="repeat" description="WD" evidence="16">
    <location>
        <begin position="254"/>
        <end position="296"/>
    </location>
</feature>
<keyword evidence="11" id="KW-0653">Protein transport</keyword>
<dbReference type="GO" id="GO:0005198">
    <property type="term" value="F:structural molecule activity"/>
    <property type="evidence" value="ECO:0007669"/>
    <property type="project" value="TreeGrafter"/>
</dbReference>
<evidence type="ECO:0000256" key="10">
    <source>
        <dbReference type="ARBA" id="ARBA00022892"/>
    </source>
</evidence>
<evidence type="ECO:0000313" key="20">
    <source>
        <dbReference type="Proteomes" id="UP001204833"/>
    </source>
</evidence>
<dbReference type="InterPro" id="IPR036322">
    <property type="entry name" value="WD40_repeat_dom_sf"/>
</dbReference>
<dbReference type="GO" id="GO:0030127">
    <property type="term" value="C:COPII vesicle coat"/>
    <property type="evidence" value="ECO:0007669"/>
    <property type="project" value="TreeGrafter"/>
</dbReference>
<dbReference type="GeneID" id="76150974"/>
<evidence type="ECO:0000256" key="3">
    <source>
        <dbReference type="ARBA" id="ARBA00009358"/>
    </source>
</evidence>
<evidence type="ECO:0000256" key="13">
    <source>
        <dbReference type="ARBA" id="ARBA00023329"/>
    </source>
</evidence>
<keyword evidence="13" id="KW-0968">Cytoplasmic vesicle</keyword>
<dbReference type="Gene3D" id="2.130.10.10">
    <property type="entry name" value="YVTN repeat-like/Quinoprotein amine dehydrogenase"/>
    <property type="match status" value="1"/>
</dbReference>
<dbReference type="InterPro" id="IPR015943">
    <property type="entry name" value="WD40/YVTN_repeat-like_dom_sf"/>
</dbReference>
<dbReference type="Pfam" id="PF00400">
    <property type="entry name" value="WD40"/>
    <property type="match status" value="2"/>
</dbReference>
<dbReference type="InterPro" id="IPR009917">
    <property type="entry name" value="SRA1/Sec31"/>
</dbReference>
<protein>
    <recommendedName>
        <fullName evidence="5">Protein transport protein SEC31</fullName>
    </recommendedName>
    <alternativeName>
        <fullName evidence="4">Protein transport protein sec31</fullName>
    </alternativeName>
</protein>
<evidence type="ECO:0000256" key="2">
    <source>
        <dbReference type="ARBA" id="ARBA00004397"/>
    </source>
</evidence>
<dbReference type="FunFam" id="2.130.10.10:FF:000526">
    <property type="entry name" value="Protein transport protein SEC31"/>
    <property type="match status" value="1"/>
</dbReference>
<dbReference type="GO" id="GO:0005789">
    <property type="term" value="C:endoplasmic reticulum membrane"/>
    <property type="evidence" value="ECO:0007669"/>
    <property type="project" value="UniProtKB-SubCell"/>
</dbReference>
<organism evidence="19 20">
    <name type="scientific">Candida theae</name>
    <dbReference type="NCBI Taxonomy" id="1198502"/>
    <lineage>
        <taxon>Eukaryota</taxon>
        <taxon>Fungi</taxon>
        <taxon>Dikarya</taxon>
        <taxon>Ascomycota</taxon>
        <taxon>Saccharomycotina</taxon>
        <taxon>Pichiomycetes</taxon>
        <taxon>Debaryomycetaceae</taxon>
        <taxon>Candida/Lodderomyces clade</taxon>
        <taxon>Candida</taxon>
    </lineage>
</organism>
<feature type="compositionally biased region" description="Pro residues" evidence="17">
    <location>
        <begin position="1093"/>
        <end position="1109"/>
    </location>
</feature>
<feature type="compositionally biased region" description="Polar residues" evidence="17">
    <location>
        <begin position="812"/>
        <end position="825"/>
    </location>
</feature>
<feature type="domain" description="SRA1/Sec31" evidence="18">
    <location>
        <begin position="1154"/>
        <end position="1294"/>
    </location>
</feature>
<feature type="compositionally biased region" description="Polar residues" evidence="17">
    <location>
        <begin position="1168"/>
        <end position="1186"/>
    </location>
</feature>
<feature type="repeat" description="WD" evidence="16">
    <location>
        <begin position="114"/>
        <end position="150"/>
    </location>
</feature>
<comment type="subunit">
    <text evidence="15">The COPII coat is composed of at least 5 proteins: the SEC23/24 complex, the SEC13/31 complex, and the protein SAR1. SEC13 and SEC31 make a 2:2 tetramer that forms the edge element of the COPII outer coat. The tetramer self-assembles in multiple copies to form the complete polyhedral cage. Interacts (via WD 8) with SEC13.</text>
</comment>
<gene>
    <name evidence="19" type="ORF">KGF57_002915</name>
</gene>
<keyword evidence="8" id="KW-0677">Repeat</keyword>
<dbReference type="Proteomes" id="UP001204833">
    <property type="component" value="Unassembled WGS sequence"/>
</dbReference>
<dbReference type="GO" id="GO:0007029">
    <property type="term" value="P:endoplasmic reticulum organization"/>
    <property type="evidence" value="ECO:0007669"/>
    <property type="project" value="TreeGrafter"/>
</dbReference>
<evidence type="ECO:0000256" key="11">
    <source>
        <dbReference type="ARBA" id="ARBA00022927"/>
    </source>
</evidence>
<dbReference type="GO" id="GO:0070971">
    <property type="term" value="C:endoplasmic reticulum exit site"/>
    <property type="evidence" value="ECO:0007669"/>
    <property type="project" value="TreeGrafter"/>
</dbReference>
<sequence length="1300" mass="139286">MVKISEINRTSTFAWSSDSLPLLATGTVAGAVDIDFSSSATLEIWDVFSQTNKKEPLFSASVDNKFYALAWSKPFEGKDKGLLAGAYENGTVEFWDVATLLKTKDLAKSSVHKSDKHTGAVKSLQFNPIQPHVLVTGGSNGQIFIWDTKTFSEPFAPGQAMTPMDEISSIAWNNSVSHIFASTGNSGYTSIWDLKSKKEVLHLSYSGPGGRANFSHVAWHPTKSTQLVTASDNDSSPLILTWDLRNSNAPEKVIEGHKKGVLSLDWCKQDPNLLLSCGKDNATILWNPIEGKKLVEFPTTANWAFKTRFAPSAPDIFATASFDGKINIQTIQDTSPPVSATVNASSNDNDFWNEISVTETQQPVFEIKQTPLWLKNPASVSFGFGSKLVSVETVNGKSIVKVERYSAGYKKELSDFENLKNDKYESIIESRLNDGTVKGKNHSDWEILDTFSKRGKDGLFESDVEEKESNAEDKSVSENKESSEETTRATAGDDDFFAHLGNGKVKTNEDEYVPSGNFSIFRSNASEADKKLINLILNNKIEDAVHSSLNQKKLAEALVLALDASKEVKEIVRTAYFKKNKEDSLARVIYNVSSKNVTDLVAHANVRDWKEIANGIKAIATDSDEYGDKMSELGDRILSANDGDREDAITCYLAGGALNKLANLWLQELPEYESELLKSDASKVSSPSEARLHVLTNFVEKIATYKFYSKIDGAIVGPSAEAISRALLEYANLVAGSGEFELAEKVLQLLPNELAGVEKERIVKATGKDITNATITAGVTKSSLRATASDQKASRQSSVAKARTSYPAAPNAGSQQFQTPSVPSAQQPTGFPYPTPPLPQQAPTAFPQQSYPSAVPKPNPYAKSNPYAPTNIYKAASPVSTPAASNPSGATPPPPPMMGSSSNVKNNKSETDGWNDLPETFKPKTTAPRRAAAAAAVATLPAPAAVAPPTMPPLPTQSNHSSFNNSFAPPKRTISTTGFAPPPKTGSRSTSRSSVPTQQTASPKPAHAPAPVSVPTTKYAPPPGSVQPSQPGLANFGASPVVATSHLTTAKNPYAPSNEQSVPAKVPYASPPSLAFSSQPAAGAAAAGAAATAPPPPPPPKNPYAPPPSAQKSTAQLPQVGAPDIGSKFGTAAPPQQPFGISSGAVAQPQFAPVAPPPTGPARPPVSSREQPSAASVPQATPQTPKHPQGDRSHITDELKPIYTSLTTVIEAIKPNIPEKFARHGADMEHRINILFDHLNNGDLTQPLTDSLKEVSSQLENKQFDEAKAIDVEIATNFTDELGNWHTGLKRLITMAEAMY</sequence>
<dbReference type="PROSITE" id="PS50082">
    <property type="entry name" value="WD_REPEATS_2"/>
    <property type="match status" value="2"/>
</dbReference>
<comment type="function">
    <text evidence="14">Component of the coat protein complex II (COPII) which promotes the formation of transport vesicles from the endoplasmic reticulum (ER). The coat has two main functions, the physical deformation of the endoplasmic reticulum membrane into vesicles and the selection of cargo molecules.</text>
</comment>
<accession>A0AAD5BEI2</accession>
<feature type="region of interest" description="Disordered" evidence="17">
    <location>
        <begin position="461"/>
        <end position="495"/>
    </location>
</feature>
<keyword evidence="7 16" id="KW-0853">WD repeat</keyword>
<comment type="subcellular location">
    <subcellularLocation>
        <location evidence="1">Cytoplasmic vesicle</location>
        <location evidence="1">COPII-coated vesicle membrane</location>
        <topology evidence="1">Peripheral membrane protein</topology>
        <orientation evidence="1">Cytoplasmic side</orientation>
    </subcellularLocation>
    <subcellularLocation>
        <location evidence="2">Endoplasmic reticulum membrane</location>
        <topology evidence="2">Peripheral membrane protein</topology>
        <orientation evidence="2">Cytoplasmic side</orientation>
    </subcellularLocation>
</comment>
<feature type="compositionally biased region" description="Pro residues" evidence="17">
    <location>
        <begin position="831"/>
        <end position="840"/>
    </location>
</feature>
<dbReference type="Gene3D" id="1.20.940.10">
    <property type="entry name" value="Functional domain of the splicing factor Prp18"/>
    <property type="match status" value="1"/>
</dbReference>
<evidence type="ECO:0000259" key="18">
    <source>
        <dbReference type="Pfam" id="PF07304"/>
    </source>
</evidence>
<feature type="region of interest" description="Disordered" evidence="17">
    <location>
        <begin position="783"/>
        <end position="935"/>
    </location>
</feature>
<name>A0AAD5BEI2_9ASCO</name>
<feature type="compositionally biased region" description="Pro residues" evidence="17">
    <location>
        <begin position="1154"/>
        <end position="1164"/>
    </location>
</feature>
<keyword evidence="12" id="KW-0472">Membrane</keyword>
<evidence type="ECO:0000256" key="1">
    <source>
        <dbReference type="ARBA" id="ARBA00004299"/>
    </source>
</evidence>